<dbReference type="InterPro" id="IPR021814">
    <property type="entry name" value="DUF3394"/>
</dbReference>
<evidence type="ECO:0000256" key="1">
    <source>
        <dbReference type="SAM" id="Phobius"/>
    </source>
</evidence>
<dbReference type="PANTHER" id="PTHR43849:SF2">
    <property type="entry name" value="BLL3936 PROTEIN"/>
    <property type="match status" value="1"/>
</dbReference>
<comment type="caution">
    <text evidence="2">The sequence shown here is derived from an EMBL/GenBank/DDBJ whole genome shotgun (WGS) entry which is preliminary data.</text>
</comment>
<gene>
    <name evidence="2" type="ORF">S01H4_59129</name>
</gene>
<dbReference type="EMBL" id="BART01034633">
    <property type="protein sequence ID" value="GAH06463.1"/>
    <property type="molecule type" value="Genomic_DNA"/>
</dbReference>
<accession>X1ECT2</accession>
<organism evidence="2">
    <name type="scientific">marine sediment metagenome</name>
    <dbReference type="NCBI Taxonomy" id="412755"/>
    <lineage>
        <taxon>unclassified sequences</taxon>
        <taxon>metagenomes</taxon>
        <taxon>ecological metagenomes</taxon>
    </lineage>
</organism>
<protein>
    <recommendedName>
        <fullName evidence="3">TRAP C4-dicarboxylate transport system permease DctM subunit domain-containing protein</fullName>
    </recommendedName>
</protein>
<keyword evidence="1" id="KW-1133">Transmembrane helix</keyword>
<name>X1ECT2_9ZZZZ</name>
<evidence type="ECO:0008006" key="3">
    <source>
        <dbReference type="Google" id="ProtNLM"/>
    </source>
</evidence>
<keyword evidence="1" id="KW-0472">Membrane</keyword>
<evidence type="ECO:0000313" key="2">
    <source>
        <dbReference type="EMBL" id="GAH06463.1"/>
    </source>
</evidence>
<proteinExistence type="predicted"/>
<keyword evidence="1" id="KW-0812">Transmembrane</keyword>
<feature type="non-terminal residue" evidence="2">
    <location>
        <position position="1"/>
    </location>
</feature>
<sequence>TGFIAVRLAVAGFMIPFLFAFDPGLLFINSTIGHTLLLIVTALAGVLALGAAAGGYLLDYVKIHERLILMISALALLTPGLLTDSVGIVLLVGVIFLQKMRISAKTKVKVA</sequence>
<dbReference type="PANTHER" id="PTHR43849">
    <property type="entry name" value="BLL3936 PROTEIN"/>
    <property type="match status" value="1"/>
</dbReference>
<reference evidence="2" key="1">
    <citation type="journal article" date="2014" name="Front. Microbiol.">
        <title>High frequency of phylogenetically diverse reductive dehalogenase-homologous genes in deep subseafloor sedimentary metagenomes.</title>
        <authorList>
            <person name="Kawai M."/>
            <person name="Futagami T."/>
            <person name="Toyoda A."/>
            <person name="Takaki Y."/>
            <person name="Nishi S."/>
            <person name="Hori S."/>
            <person name="Arai W."/>
            <person name="Tsubouchi T."/>
            <person name="Morono Y."/>
            <person name="Uchiyama I."/>
            <person name="Ito T."/>
            <person name="Fujiyama A."/>
            <person name="Inagaki F."/>
            <person name="Takami H."/>
        </authorList>
    </citation>
    <scope>NUCLEOTIDE SEQUENCE</scope>
    <source>
        <strain evidence="2">Expedition CK06-06</strain>
    </source>
</reference>
<dbReference type="AlphaFoldDB" id="X1ECT2"/>
<feature type="transmembrane region" description="Helical" evidence="1">
    <location>
        <begin position="70"/>
        <end position="97"/>
    </location>
</feature>
<feature type="transmembrane region" description="Helical" evidence="1">
    <location>
        <begin position="6"/>
        <end position="28"/>
    </location>
</feature>
<dbReference type="Pfam" id="PF11874">
    <property type="entry name" value="DUF3394"/>
    <property type="match status" value="1"/>
</dbReference>
<feature type="transmembrane region" description="Helical" evidence="1">
    <location>
        <begin position="35"/>
        <end position="58"/>
    </location>
</feature>